<name>Q7MCE0_VIBVY</name>
<dbReference type="HOGENOM" id="CLU_214560_0_0_6"/>
<organism evidence="1 2">
    <name type="scientific">Vibrio vulnificus (strain YJ016)</name>
    <dbReference type="NCBI Taxonomy" id="196600"/>
    <lineage>
        <taxon>Bacteria</taxon>
        <taxon>Pseudomonadati</taxon>
        <taxon>Pseudomonadota</taxon>
        <taxon>Gammaproteobacteria</taxon>
        <taxon>Vibrionales</taxon>
        <taxon>Vibrionaceae</taxon>
        <taxon>Vibrio</taxon>
    </lineage>
</organism>
<accession>Q7MCE0</accession>
<sequence length="52" mass="5862">MFITSSSHLTLPSMHNHFTLSPDLFSPSLLAVDFERPIPKLLPSALFLFALY</sequence>
<reference evidence="1 2" key="1">
    <citation type="journal article" date="2003" name="Genome Res.">
        <title>Comparative genome analysis of Vibrio vulnificus, a marine pathogen.</title>
        <authorList>
            <person name="Chen C.Y."/>
            <person name="Wu K.M."/>
            <person name="Chang Y.C."/>
            <person name="Chang C.H."/>
            <person name="Tsai H.C."/>
            <person name="Liao T.L."/>
            <person name="Liu Y.M."/>
            <person name="Chen H.J."/>
            <person name="Shen A.B."/>
            <person name="Li J.C."/>
            <person name="Su T.L."/>
            <person name="Shao C.P."/>
            <person name="Lee C.T."/>
            <person name="Hor L.I."/>
            <person name="Tsai S.F."/>
        </authorList>
    </citation>
    <scope>NUCLEOTIDE SEQUENCE [LARGE SCALE GENOMIC DNA]</scope>
    <source>
        <strain evidence="1 2">YJ016</strain>
    </source>
</reference>
<dbReference type="AlphaFoldDB" id="Q7MCE0"/>
<protein>
    <submittedName>
        <fullName evidence="1">Uncharacterized protein</fullName>
    </submittedName>
</protein>
<proteinExistence type="predicted"/>
<evidence type="ECO:0000313" key="1">
    <source>
        <dbReference type="EMBL" id="BAC97473.1"/>
    </source>
</evidence>
<dbReference type="EMBL" id="BA000038">
    <property type="protein sequence ID" value="BAC97473.1"/>
    <property type="molecule type" value="Genomic_DNA"/>
</dbReference>
<dbReference type="KEGG" id="vvy:VVA1447"/>
<dbReference type="Proteomes" id="UP000002675">
    <property type="component" value="Chromosome II"/>
</dbReference>
<evidence type="ECO:0000313" key="2">
    <source>
        <dbReference type="Proteomes" id="UP000002675"/>
    </source>
</evidence>
<gene>
    <name evidence="1" type="ordered locus">VVA1447</name>
</gene>